<sequence>MPAGQEMHASSVRAEDEEKTKRDQGPRGMLTLVLTFYLYSPWREPESSEAEHAQSPNQIREPHPGKQANPKDKGPFSDPPCAILRPVRNPSPTPRNRVPQRTKQEPAPTFPIPGAGGHPAWLAPGPQLACDQRPGPWSSRYEYLIRTYVHWRTDAAPSEARPEADMPQTGNLPGSCRFRFRPYPAASRRLLAKMPFIPPTWHGQDWGTPPPPDGLDSHGG</sequence>
<feature type="region of interest" description="Disordered" evidence="1">
    <location>
        <begin position="44"/>
        <end position="109"/>
    </location>
</feature>
<protein>
    <submittedName>
        <fullName evidence="2">Uncharacterized protein</fullName>
    </submittedName>
</protein>
<accession>A0A0F7ZQ07</accession>
<evidence type="ECO:0000313" key="3">
    <source>
        <dbReference type="Proteomes" id="UP000054481"/>
    </source>
</evidence>
<dbReference type="AlphaFoldDB" id="A0A0F7ZQ07"/>
<feature type="region of interest" description="Disordered" evidence="1">
    <location>
        <begin position="1"/>
        <end position="30"/>
    </location>
</feature>
<feature type="compositionally biased region" description="Basic and acidic residues" evidence="1">
    <location>
        <begin position="60"/>
        <end position="75"/>
    </location>
</feature>
<dbReference type="Proteomes" id="UP000054481">
    <property type="component" value="Unassembled WGS sequence"/>
</dbReference>
<evidence type="ECO:0000256" key="1">
    <source>
        <dbReference type="SAM" id="MobiDB-lite"/>
    </source>
</evidence>
<gene>
    <name evidence="2" type="ORF">HIM_04149</name>
</gene>
<keyword evidence="3" id="KW-1185">Reference proteome</keyword>
<feature type="region of interest" description="Disordered" evidence="1">
    <location>
        <begin position="199"/>
        <end position="220"/>
    </location>
</feature>
<organism evidence="2 3">
    <name type="scientific">Hirsutella minnesotensis 3608</name>
    <dbReference type="NCBI Taxonomy" id="1043627"/>
    <lineage>
        <taxon>Eukaryota</taxon>
        <taxon>Fungi</taxon>
        <taxon>Dikarya</taxon>
        <taxon>Ascomycota</taxon>
        <taxon>Pezizomycotina</taxon>
        <taxon>Sordariomycetes</taxon>
        <taxon>Hypocreomycetidae</taxon>
        <taxon>Hypocreales</taxon>
        <taxon>Ophiocordycipitaceae</taxon>
        <taxon>Hirsutella</taxon>
    </lineage>
</organism>
<reference evidence="2 3" key="1">
    <citation type="journal article" date="2014" name="Genome Biol. Evol.">
        <title>Comparative genomics and transcriptomics analyses reveal divergent lifestyle features of nematode endoparasitic fungus Hirsutella minnesotensis.</title>
        <authorList>
            <person name="Lai Y."/>
            <person name="Liu K."/>
            <person name="Zhang X."/>
            <person name="Zhang X."/>
            <person name="Li K."/>
            <person name="Wang N."/>
            <person name="Shu C."/>
            <person name="Wu Y."/>
            <person name="Wang C."/>
            <person name="Bushley K.E."/>
            <person name="Xiang M."/>
            <person name="Liu X."/>
        </authorList>
    </citation>
    <scope>NUCLEOTIDE SEQUENCE [LARGE SCALE GENOMIC DNA]</scope>
    <source>
        <strain evidence="2 3">3608</strain>
    </source>
</reference>
<proteinExistence type="predicted"/>
<dbReference type="EMBL" id="KQ030511">
    <property type="protein sequence ID" value="KJZ76420.1"/>
    <property type="molecule type" value="Genomic_DNA"/>
</dbReference>
<evidence type="ECO:0000313" key="2">
    <source>
        <dbReference type="EMBL" id="KJZ76420.1"/>
    </source>
</evidence>
<feature type="compositionally biased region" description="Basic and acidic residues" evidence="1">
    <location>
        <begin position="13"/>
        <end position="25"/>
    </location>
</feature>
<name>A0A0F7ZQ07_9HYPO</name>